<dbReference type="RefSeq" id="XP_018212801.1">
    <property type="nucleotide sequence ID" value="XM_018353460.1"/>
</dbReference>
<reference evidence="5" key="1">
    <citation type="journal article" date="2021" name="Open Biol.">
        <title>Shared evolutionary footprints suggest mitochondrial oxidative damage underlies multiple complex I losses in fungi.</title>
        <authorList>
            <person name="Schikora-Tamarit M.A."/>
            <person name="Marcet-Houben M."/>
            <person name="Nosek J."/>
            <person name="Gabaldon T."/>
        </authorList>
    </citation>
    <scope>NUCLEOTIDE SEQUENCE</scope>
    <source>
        <strain evidence="5">NCAIM Y.01608</strain>
    </source>
</reference>
<dbReference type="AlphaFoldDB" id="A0A1B7SNS7"/>
<keyword evidence="6" id="KW-1185">Reference proteome</keyword>
<dbReference type="SUPFAM" id="SSF54373">
    <property type="entry name" value="FAD-linked reductases, C-terminal domain"/>
    <property type="match status" value="1"/>
</dbReference>
<feature type="binding site" evidence="3">
    <location>
        <begin position="30"/>
        <end position="31"/>
    </location>
    <ligand>
        <name>FAD</name>
        <dbReference type="ChEBI" id="CHEBI:57692"/>
    </ligand>
</feature>
<comment type="similarity">
    <text evidence="4">Belongs to the flavin monoamine oxidase family.</text>
</comment>
<dbReference type="PRINTS" id="PR00757">
    <property type="entry name" value="AMINEOXDASEF"/>
</dbReference>
<comment type="caution">
    <text evidence="5">The sequence shown here is derived from an EMBL/GenBank/DDBJ whole genome shotgun (WGS) entry which is preliminary data.</text>
</comment>
<dbReference type="Gene3D" id="3.50.50.60">
    <property type="entry name" value="FAD/NAD(P)-binding domain"/>
    <property type="match status" value="1"/>
</dbReference>
<accession>A0A1B7SNS7</accession>
<keyword evidence="4" id="KW-0274">FAD</keyword>
<keyword evidence="4" id="KW-0285">Flavoprotein</keyword>
<dbReference type="EMBL" id="JAEUBD010001468">
    <property type="protein sequence ID" value="KAH3661106.1"/>
    <property type="molecule type" value="Genomic_DNA"/>
</dbReference>
<proteinExistence type="inferred from homology"/>
<comment type="cofactor">
    <cofactor evidence="1 4">
        <name>FAD</name>
        <dbReference type="ChEBI" id="CHEBI:57692"/>
    </cofactor>
</comment>
<dbReference type="InterPro" id="IPR036188">
    <property type="entry name" value="FAD/NAD-bd_sf"/>
</dbReference>
<dbReference type="SUPFAM" id="SSF51905">
    <property type="entry name" value="FAD/NAD(P)-binding domain"/>
    <property type="match status" value="1"/>
</dbReference>
<dbReference type="InterPro" id="IPR002937">
    <property type="entry name" value="Amino_oxidase"/>
</dbReference>
<dbReference type="Proteomes" id="UP000788993">
    <property type="component" value="Unassembled WGS sequence"/>
</dbReference>
<reference evidence="5" key="2">
    <citation type="submission" date="2021-01" db="EMBL/GenBank/DDBJ databases">
        <authorList>
            <person name="Schikora-Tamarit M.A."/>
        </authorList>
    </citation>
    <scope>NUCLEOTIDE SEQUENCE</scope>
    <source>
        <strain evidence="5">NCAIM Y.01608</strain>
    </source>
</reference>
<dbReference type="GO" id="GO:0015940">
    <property type="term" value="P:pantothenate biosynthetic process"/>
    <property type="evidence" value="ECO:0007669"/>
    <property type="project" value="EnsemblFungi"/>
</dbReference>
<evidence type="ECO:0000313" key="6">
    <source>
        <dbReference type="Proteomes" id="UP000788993"/>
    </source>
</evidence>
<protein>
    <recommendedName>
        <fullName evidence="4">Amine oxidase</fullName>
        <ecNumber evidence="4">1.4.3.-</ecNumber>
    </recommendedName>
</protein>
<feature type="binding site" evidence="3">
    <location>
        <position position="330"/>
    </location>
    <ligand>
        <name>substrate</name>
    </ligand>
</feature>
<dbReference type="Gene3D" id="3.90.660.10">
    <property type="match status" value="1"/>
</dbReference>
<dbReference type="InterPro" id="IPR050281">
    <property type="entry name" value="Flavin_monoamine_oxidase"/>
</dbReference>
<dbReference type="PANTHER" id="PTHR10742">
    <property type="entry name" value="FLAVIN MONOAMINE OXIDASE"/>
    <property type="match status" value="1"/>
</dbReference>
<evidence type="ECO:0000256" key="4">
    <source>
        <dbReference type="RuleBase" id="RU362067"/>
    </source>
</evidence>
<keyword evidence="2 4" id="KW-0560">Oxidoreductase</keyword>
<evidence type="ECO:0000256" key="2">
    <source>
        <dbReference type="ARBA" id="ARBA00023002"/>
    </source>
</evidence>
<gene>
    <name evidence="5" type="ORF">OGATHE_005439</name>
</gene>
<name>A0A1B7SNS7_9ASCO</name>
<feature type="binding site" evidence="3">
    <location>
        <position position="209"/>
    </location>
    <ligand>
        <name>FAD</name>
        <dbReference type="ChEBI" id="CHEBI:57692"/>
    </ligand>
</feature>
<dbReference type="InterPro" id="IPR001613">
    <property type="entry name" value="Flavin_amine_oxidase"/>
</dbReference>
<dbReference type="GO" id="GO:0046592">
    <property type="term" value="F:polyamine oxidase activity"/>
    <property type="evidence" value="ECO:0007669"/>
    <property type="project" value="EnsemblFungi"/>
</dbReference>
<dbReference type="PANTHER" id="PTHR10742:SF410">
    <property type="entry name" value="LYSINE-SPECIFIC HISTONE DEMETHYLASE 2"/>
    <property type="match status" value="1"/>
</dbReference>
<dbReference type="EC" id="1.4.3.-" evidence="4"/>
<dbReference type="GO" id="GO:0046208">
    <property type="term" value="P:spermine catabolic process"/>
    <property type="evidence" value="ECO:0007669"/>
    <property type="project" value="EnsemblFungi"/>
</dbReference>
<dbReference type="Pfam" id="PF01593">
    <property type="entry name" value="Amino_oxidase"/>
    <property type="match status" value="1"/>
</dbReference>
<evidence type="ECO:0000256" key="3">
    <source>
        <dbReference type="PIRSR" id="PIRSR601613-1"/>
    </source>
</evidence>
<sequence>MRVVIVGGGVAGLKAALDLHSQGIEFVLLEARDRLGGRILTDRTGLTAYDMGASWAHDTLTNELFDEMVADGDYELYYDDMQPYLVGEHLSNDDFHRLKIEQVANEITKFVELRQFSSLDIEDKSLQDVVKEYIDKQRKLLTPEQAEYAPQFVRHLELWHGIGWEEMSSKYSLVDNVGRNCLIRSGYDHLIQKMADKLPQECLKTKQVVTRVEKSSVVVVQTADGNIYRGDYLICTVPQSLLQLSVPNAGAIEWIPPLPKTITDPLRKMGYGKLGKVVLEFEYPFWSHLEYDRFLGISSPTTTSEKCVWNNPVLILNMFYISKVPSLVCFIQGRVTEHLERNPSLAWEYFRPLLQKLGPLPLAPTNVVATSWTLDPFARGSYAACRPGDDPTDVIINLERGFGNVRFAGEHTILDGAGAVHGAWMSGKREAEYILNNL</sequence>
<organism evidence="5 6">
    <name type="scientific">Ogataea polymorpha</name>
    <dbReference type="NCBI Taxonomy" id="460523"/>
    <lineage>
        <taxon>Eukaryota</taxon>
        <taxon>Fungi</taxon>
        <taxon>Dikarya</taxon>
        <taxon>Ascomycota</taxon>
        <taxon>Saccharomycotina</taxon>
        <taxon>Pichiomycetes</taxon>
        <taxon>Pichiales</taxon>
        <taxon>Pichiaceae</taxon>
        <taxon>Ogataea</taxon>
    </lineage>
</organism>
<dbReference type="OrthoDB" id="5046242at2759"/>
<evidence type="ECO:0000256" key="1">
    <source>
        <dbReference type="ARBA" id="ARBA00001974"/>
    </source>
</evidence>
<evidence type="ECO:0000313" key="5">
    <source>
        <dbReference type="EMBL" id="KAH3661106.1"/>
    </source>
</evidence>